<dbReference type="AlphaFoldDB" id="A0A8K0N6V9"/>
<evidence type="ECO:0000313" key="2">
    <source>
        <dbReference type="EMBL" id="KAG1360559.1"/>
    </source>
</evidence>
<reference evidence="2" key="2">
    <citation type="submission" date="2019-07" db="EMBL/GenBank/DDBJ databases">
        <authorList>
            <person name="Yang Y."/>
            <person name="Bocs S."/>
            <person name="Baudouin L."/>
        </authorList>
    </citation>
    <scope>NUCLEOTIDE SEQUENCE</scope>
    <source>
        <tissue evidence="2">Spear leaf of Hainan Tall coconut</tissue>
    </source>
</reference>
<dbReference type="Proteomes" id="UP000797356">
    <property type="component" value="Chromosome 9"/>
</dbReference>
<feature type="compositionally biased region" description="Basic and acidic residues" evidence="1">
    <location>
        <begin position="1"/>
        <end position="19"/>
    </location>
</feature>
<keyword evidence="3" id="KW-1185">Reference proteome</keyword>
<evidence type="ECO:0000313" key="3">
    <source>
        <dbReference type="Proteomes" id="UP000797356"/>
    </source>
</evidence>
<evidence type="ECO:0000256" key="1">
    <source>
        <dbReference type="SAM" id="MobiDB-lite"/>
    </source>
</evidence>
<proteinExistence type="predicted"/>
<sequence length="207" mass="23045">MRRFFSRDLKLKGTKERSQEPPNIEAAPELTRVTPPPSISRFGALSSVDANADAEDDLIIIVATPIGAALPAYTSPASSMLDPSRALVSSLQHSSMLESSILLLIHHQDQFKERHPILLQPINHPPPNSSEEALEEKWVTVEEATEATKEKAATMRLLPKMLPLKQSLTSRTLKTLLKRCPINYDQFKASIKEKVQKADAQMRATKE</sequence>
<gene>
    <name evidence="2" type="ORF">COCNU_09G000220</name>
</gene>
<name>A0A8K0N6V9_COCNU</name>
<protein>
    <submittedName>
        <fullName evidence="2">Uncharacterized protein</fullName>
    </submittedName>
</protein>
<organism evidence="2 3">
    <name type="scientific">Cocos nucifera</name>
    <name type="common">Coconut palm</name>
    <dbReference type="NCBI Taxonomy" id="13894"/>
    <lineage>
        <taxon>Eukaryota</taxon>
        <taxon>Viridiplantae</taxon>
        <taxon>Streptophyta</taxon>
        <taxon>Embryophyta</taxon>
        <taxon>Tracheophyta</taxon>
        <taxon>Spermatophyta</taxon>
        <taxon>Magnoliopsida</taxon>
        <taxon>Liliopsida</taxon>
        <taxon>Arecaceae</taxon>
        <taxon>Arecoideae</taxon>
        <taxon>Cocoseae</taxon>
        <taxon>Attaleinae</taxon>
        <taxon>Cocos</taxon>
    </lineage>
</organism>
<reference evidence="2" key="1">
    <citation type="journal article" date="2017" name="Gigascience">
        <title>The genome draft of coconut (Cocos nucifera).</title>
        <authorList>
            <person name="Xiao Y."/>
            <person name="Xu P."/>
            <person name="Fan H."/>
            <person name="Baudouin L."/>
            <person name="Xia W."/>
            <person name="Bocs S."/>
            <person name="Xu J."/>
            <person name="Li Q."/>
            <person name="Guo A."/>
            <person name="Zhou L."/>
            <person name="Li J."/>
            <person name="Wu Y."/>
            <person name="Ma Z."/>
            <person name="Armero A."/>
            <person name="Issali A.E."/>
            <person name="Liu N."/>
            <person name="Peng M."/>
            <person name="Yang Y."/>
        </authorList>
    </citation>
    <scope>NUCLEOTIDE SEQUENCE</scope>
    <source>
        <tissue evidence="2">Spear leaf of Hainan Tall coconut</tissue>
    </source>
</reference>
<dbReference type="EMBL" id="CM017880">
    <property type="protein sequence ID" value="KAG1360559.1"/>
    <property type="molecule type" value="Genomic_DNA"/>
</dbReference>
<feature type="region of interest" description="Disordered" evidence="1">
    <location>
        <begin position="1"/>
        <end position="35"/>
    </location>
</feature>
<comment type="caution">
    <text evidence="2">The sequence shown here is derived from an EMBL/GenBank/DDBJ whole genome shotgun (WGS) entry which is preliminary data.</text>
</comment>
<accession>A0A8K0N6V9</accession>